<dbReference type="AlphaFoldDB" id="A0A6L5QAK0"/>
<dbReference type="EMBL" id="WKJM01000001">
    <property type="protein sequence ID" value="MRX06332.1"/>
    <property type="molecule type" value="Genomic_DNA"/>
</dbReference>
<protein>
    <recommendedName>
        <fullName evidence="1">Insertion element IS150 protein InsJ-like helix-turn-helix domain-containing protein</fullName>
    </recommendedName>
</protein>
<organism evidence="2 3">
    <name type="scientific">Duganella alba</name>
    <dbReference type="NCBI Taxonomy" id="2666081"/>
    <lineage>
        <taxon>Bacteria</taxon>
        <taxon>Pseudomonadati</taxon>
        <taxon>Pseudomonadota</taxon>
        <taxon>Betaproteobacteria</taxon>
        <taxon>Burkholderiales</taxon>
        <taxon>Oxalobacteraceae</taxon>
        <taxon>Telluria group</taxon>
        <taxon>Duganella</taxon>
    </lineage>
</organism>
<dbReference type="Proteomes" id="UP000481037">
    <property type="component" value="Unassembled WGS sequence"/>
</dbReference>
<dbReference type="RefSeq" id="WP_154361683.1">
    <property type="nucleotide sequence ID" value="NZ_WKJM01000001.1"/>
</dbReference>
<accession>A0A6L5QAK0</accession>
<comment type="caution">
    <text evidence="2">The sequence shown here is derived from an EMBL/GenBank/DDBJ whole genome shotgun (WGS) entry which is preliminary data.</text>
</comment>
<sequence length="141" mass="15764">MWLQIDWLLGYFGANRTEAIGAYKRFVAVGVGADSPIKNIRHQLLLGDDAFVTTYRSARSVDLLNEVPREHRRALALSLAECQAKFADRDEAIAQACLSTAYTMTQIAAHFHISYRTVSRIVHKMEHLQSRSCAIGGTDPE</sequence>
<dbReference type="Pfam" id="PF13518">
    <property type="entry name" value="HTH_28"/>
    <property type="match status" value="1"/>
</dbReference>
<reference evidence="2 3" key="1">
    <citation type="submission" date="2019-11" db="EMBL/GenBank/DDBJ databases">
        <title>Novel species isolated from a subtropical stream in China.</title>
        <authorList>
            <person name="Lu H."/>
        </authorList>
    </citation>
    <scope>NUCLEOTIDE SEQUENCE [LARGE SCALE GENOMIC DNA]</scope>
    <source>
        <strain evidence="2 3">FT25W</strain>
    </source>
</reference>
<evidence type="ECO:0000259" key="1">
    <source>
        <dbReference type="Pfam" id="PF13518"/>
    </source>
</evidence>
<evidence type="ECO:0000313" key="2">
    <source>
        <dbReference type="EMBL" id="MRX06332.1"/>
    </source>
</evidence>
<gene>
    <name evidence="2" type="ORF">GJ697_00620</name>
</gene>
<evidence type="ECO:0000313" key="3">
    <source>
        <dbReference type="Proteomes" id="UP000481037"/>
    </source>
</evidence>
<keyword evidence="3" id="KW-1185">Reference proteome</keyword>
<name>A0A6L5QAK0_9BURK</name>
<feature type="domain" description="Insertion element IS150 protein InsJ-like helix-turn-helix" evidence="1">
    <location>
        <begin position="93"/>
        <end position="127"/>
    </location>
</feature>
<dbReference type="InterPro" id="IPR055247">
    <property type="entry name" value="InsJ-like_HTH"/>
</dbReference>
<proteinExistence type="predicted"/>